<feature type="domain" description="TonB-dependent receptor plug" evidence="14">
    <location>
        <begin position="51"/>
        <end position="154"/>
    </location>
</feature>
<keyword evidence="4 10" id="KW-1134">Transmembrane beta strand</keyword>
<keyword evidence="5 10" id="KW-0812">Transmembrane</keyword>
<evidence type="ECO:0000256" key="9">
    <source>
        <dbReference type="ARBA" id="ARBA00023237"/>
    </source>
</evidence>
<dbReference type="InterPro" id="IPR039426">
    <property type="entry name" value="TonB-dep_rcpt-like"/>
</dbReference>
<evidence type="ECO:0000256" key="4">
    <source>
        <dbReference type="ARBA" id="ARBA00022452"/>
    </source>
</evidence>
<comment type="similarity">
    <text evidence="2 10 11">Belongs to the TonB-dependent receptor family.</text>
</comment>
<feature type="domain" description="TonB-dependent receptor-like beta-barrel" evidence="13">
    <location>
        <begin position="226"/>
        <end position="671"/>
    </location>
</feature>
<comment type="subcellular location">
    <subcellularLocation>
        <location evidence="1 10">Cell outer membrane</location>
        <topology evidence="1 10">Multi-pass membrane protein</topology>
    </subcellularLocation>
</comment>
<keyword evidence="7 10" id="KW-0472">Membrane</keyword>
<feature type="signal peptide" evidence="12">
    <location>
        <begin position="1"/>
        <end position="26"/>
    </location>
</feature>
<evidence type="ECO:0000256" key="7">
    <source>
        <dbReference type="ARBA" id="ARBA00023136"/>
    </source>
</evidence>
<dbReference type="SUPFAM" id="SSF56935">
    <property type="entry name" value="Porins"/>
    <property type="match status" value="1"/>
</dbReference>
<dbReference type="RefSeq" id="WP_212594211.1">
    <property type="nucleotide sequence ID" value="NZ_CP073587.1"/>
</dbReference>
<keyword evidence="8 15" id="KW-0675">Receptor</keyword>
<evidence type="ECO:0000313" key="16">
    <source>
        <dbReference type="Proteomes" id="UP000679575"/>
    </source>
</evidence>
<dbReference type="Pfam" id="PF07715">
    <property type="entry name" value="Plug"/>
    <property type="match status" value="1"/>
</dbReference>
<keyword evidence="12" id="KW-0732">Signal</keyword>
<accession>A0ABX7YS98</accession>
<dbReference type="Proteomes" id="UP000679575">
    <property type="component" value="Chromosome"/>
</dbReference>
<keyword evidence="3 10" id="KW-0813">Transport</keyword>
<feature type="chain" id="PRO_5045187273" evidence="12">
    <location>
        <begin position="27"/>
        <end position="702"/>
    </location>
</feature>
<dbReference type="EMBL" id="CP073587">
    <property type="protein sequence ID" value="QUN05176.1"/>
    <property type="molecule type" value="Genomic_DNA"/>
</dbReference>
<dbReference type="CDD" id="cd01347">
    <property type="entry name" value="ligand_gated_channel"/>
    <property type="match status" value="1"/>
</dbReference>
<evidence type="ECO:0000313" key="15">
    <source>
        <dbReference type="EMBL" id="QUN05176.1"/>
    </source>
</evidence>
<evidence type="ECO:0000259" key="13">
    <source>
        <dbReference type="Pfam" id="PF00593"/>
    </source>
</evidence>
<dbReference type="Pfam" id="PF00593">
    <property type="entry name" value="TonB_dep_Rec_b-barrel"/>
    <property type="match status" value="1"/>
</dbReference>
<keyword evidence="9 10" id="KW-0998">Cell outer membrane</keyword>
<dbReference type="InterPro" id="IPR037066">
    <property type="entry name" value="Plug_dom_sf"/>
</dbReference>
<evidence type="ECO:0000256" key="6">
    <source>
        <dbReference type="ARBA" id="ARBA00023077"/>
    </source>
</evidence>
<dbReference type="PROSITE" id="PS52016">
    <property type="entry name" value="TONB_DEPENDENT_REC_3"/>
    <property type="match status" value="1"/>
</dbReference>
<dbReference type="InterPro" id="IPR000531">
    <property type="entry name" value="Beta-barrel_TonB"/>
</dbReference>
<keyword evidence="6 11" id="KW-0798">TonB box</keyword>
<evidence type="ECO:0000259" key="14">
    <source>
        <dbReference type="Pfam" id="PF07715"/>
    </source>
</evidence>
<evidence type="ECO:0000256" key="2">
    <source>
        <dbReference type="ARBA" id="ARBA00009810"/>
    </source>
</evidence>
<organism evidence="15 16">
    <name type="scientific">Shewanella yunxiaonensis</name>
    <dbReference type="NCBI Taxonomy" id="2829809"/>
    <lineage>
        <taxon>Bacteria</taxon>
        <taxon>Pseudomonadati</taxon>
        <taxon>Pseudomonadota</taxon>
        <taxon>Gammaproteobacteria</taxon>
        <taxon>Alteromonadales</taxon>
        <taxon>Shewanellaceae</taxon>
        <taxon>Shewanella</taxon>
    </lineage>
</organism>
<name>A0ABX7YS98_9GAMM</name>
<dbReference type="InterPro" id="IPR036942">
    <property type="entry name" value="Beta-barrel_TonB_sf"/>
</dbReference>
<keyword evidence="16" id="KW-1185">Reference proteome</keyword>
<dbReference type="InterPro" id="IPR012910">
    <property type="entry name" value="Plug_dom"/>
</dbReference>
<proteinExistence type="inferred from homology"/>
<dbReference type="Gene3D" id="2.170.130.10">
    <property type="entry name" value="TonB-dependent receptor, plug domain"/>
    <property type="match status" value="1"/>
</dbReference>
<sequence length="702" mass="77702">MSNKGIFHVAALPLAIMLGLTQQAIADDASADIEHLEVTSLRQPFRGDVPLKSQPQSIETLSFEQLSDAGVTSFMDALDLSASVSRQNNFGGVWDSFAVRGFIGDENVPSGYLVNGYNAGRGFGGTRDTSNIESIEIMKGPGSALYGRSEPGGTINIITKKPKFEQEGYLQASAGRWDNYRLEGDYTNAITDTLAFRINGAYEDKGSFRDPVDSEKRVLTPSVLWLINDDTRLNYELEYVDQKVPFDRGIVAVDGDPEVLPVTRFLGEASDGAMQIDVLAHQLSLEHDMGKWQVLGGLSYRDTGFKGYASDPELVSSRQLLYTDGETLSRQHNYRDFSSTDVSGRLELSGSVDTASFTHHLLMGIDGYHFHFDKYWERFRPTAGDATYSINIYDPVYGQIAPAGTVLYDQTETQDSYGLYLQDQLDLTAQWKVLVGGRYDSFEQTIVKHNTQTETEQSQNMFSPRAGLVYEWQPWLSFYGSYSEGFRPNTGTDYRGVAFKPEESKSYEMGTKFDTAFITGSVALFRAEKSNVLTADPVNSGFSATLGEAESQGIEIELAGNLTEHTRVWLSYAYTDAKTANDVINADWGVTIPKGSRLINIPKHSGNLTLKHDTELFGKDTAVGASVQYVGSRLGETIDPSYVLPAYTLVNLFGTYAASDALSLQFNVTNLFDEAYYPSSYSAIWTMPGEPRSYKVSVRYSF</sequence>
<dbReference type="PANTHER" id="PTHR32552">
    <property type="entry name" value="FERRICHROME IRON RECEPTOR-RELATED"/>
    <property type="match status" value="1"/>
</dbReference>
<dbReference type="PANTHER" id="PTHR32552:SF90">
    <property type="entry name" value="METAL-PSEUDOPALINE RECEPTOR CNTO"/>
    <property type="match status" value="1"/>
</dbReference>
<evidence type="ECO:0000256" key="8">
    <source>
        <dbReference type="ARBA" id="ARBA00023170"/>
    </source>
</evidence>
<evidence type="ECO:0000256" key="11">
    <source>
        <dbReference type="RuleBase" id="RU003357"/>
    </source>
</evidence>
<evidence type="ECO:0000256" key="5">
    <source>
        <dbReference type="ARBA" id="ARBA00022692"/>
    </source>
</evidence>
<dbReference type="Gene3D" id="2.40.170.20">
    <property type="entry name" value="TonB-dependent receptor, beta-barrel domain"/>
    <property type="match status" value="1"/>
</dbReference>
<evidence type="ECO:0000256" key="1">
    <source>
        <dbReference type="ARBA" id="ARBA00004571"/>
    </source>
</evidence>
<evidence type="ECO:0000256" key="3">
    <source>
        <dbReference type="ARBA" id="ARBA00022448"/>
    </source>
</evidence>
<dbReference type="InterPro" id="IPR010105">
    <property type="entry name" value="TonB_sidphr_rcpt"/>
</dbReference>
<evidence type="ECO:0000256" key="10">
    <source>
        <dbReference type="PROSITE-ProRule" id="PRU01360"/>
    </source>
</evidence>
<reference evidence="15 16" key="1">
    <citation type="submission" date="2021-04" db="EMBL/GenBank/DDBJ databases">
        <title>Novel species identification of genus Shewanella.</title>
        <authorList>
            <person name="Liu G."/>
        </authorList>
    </citation>
    <scope>NUCLEOTIDE SEQUENCE [LARGE SCALE GENOMIC DNA]</scope>
    <source>
        <strain evidence="15 16">FJAT-54481</strain>
    </source>
</reference>
<protein>
    <submittedName>
        <fullName evidence="15">TonB-dependent siderophore receptor</fullName>
    </submittedName>
</protein>
<gene>
    <name evidence="15" type="ORF">KDN34_13335</name>
</gene>
<dbReference type="NCBIfam" id="TIGR01783">
    <property type="entry name" value="TonB-siderophor"/>
    <property type="match status" value="1"/>
</dbReference>
<evidence type="ECO:0000256" key="12">
    <source>
        <dbReference type="SAM" id="SignalP"/>
    </source>
</evidence>